<dbReference type="SUPFAM" id="SSF102705">
    <property type="entry name" value="NIF3 (NGG1p interacting factor 3)-like"/>
    <property type="match status" value="1"/>
</dbReference>
<dbReference type="NCBIfam" id="TIGR00486">
    <property type="entry name" value="YbgI_SA1388"/>
    <property type="match status" value="1"/>
</dbReference>
<sequence length="252" mass="27090">MIERQQLVNFIDETLNSGRVKDYCPNGLQVEGKAQIRTIVTGVTASQALLEQAVALHADAVLVHHGYFWKNEAMPVVGMKKRRLALLLQHDINLLAYHLPLDVHAELGNNAQLGKILGVQQVEPVLSAEPLGVLQQGRLPSAMLLAAIAERLSQALGRAVLVEDASIGLVQNIAWCTGGGQGYIEQAAAAGVQLFVTGEVSEQTIHVARELGIHFIAAGHHATERYGIKALGEYLASELGLKVHFVDIANPA</sequence>
<accession>A0ABQ3KZ56</accession>
<evidence type="ECO:0000313" key="4">
    <source>
        <dbReference type="Proteomes" id="UP000659697"/>
    </source>
</evidence>
<dbReference type="InterPro" id="IPR002678">
    <property type="entry name" value="DUF34/NIF3"/>
</dbReference>
<comment type="similarity">
    <text evidence="1">Belongs to the GTP cyclohydrolase I type 2/NIF3 family.</text>
</comment>
<name>A0ABQ3KZ56_9ALTE</name>
<reference evidence="4" key="1">
    <citation type="journal article" date="2019" name="Int. J. Syst. Evol. Microbiol.">
        <title>The Global Catalogue of Microorganisms (GCM) 10K type strain sequencing project: providing services to taxonomists for standard genome sequencing and annotation.</title>
        <authorList>
            <consortium name="The Broad Institute Genomics Platform"/>
            <consortium name="The Broad Institute Genome Sequencing Center for Infectious Disease"/>
            <person name="Wu L."/>
            <person name="Ma J."/>
        </authorList>
    </citation>
    <scope>NUCLEOTIDE SEQUENCE [LARGE SCALE GENOMIC DNA]</scope>
    <source>
        <strain evidence="4">CGMCC 1.7003</strain>
    </source>
</reference>
<proteinExistence type="inferred from homology"/>
<comment type="caution">
    <text evidence="3">The sequence shown here is derived from an EMBL/GenBank/DDBJ whole genome shotgun (WGS) entry which is preliminary data.</text>
</comment>
<dbReference type="RefSeq" id="WP_189433192.1">
    <property type="nucleotide sequence ID" value="NZ_BNAO01000005.1"/>
</dbReference>
<gene>
    <name evidence="3" type="ORF">GCM10010919_23430</name>
</gene>
<dbReference type="InterPro" id="IPR036069">
    <property type="entry name" value="DUF34/NIF3_sf"/>
</dbReference>
<evidence type="ECO:0000313" key="3">
    <source>
        <dbReference type="EMBL" id="GHG71725.1"/>
    </source>
</evidence>
<dbReference type="PANTHER" id="PTHR13799">
    <property type="entry name" value="NGG1 INTERACTING FACTOR 3"/>
    <property type="match status" value="1"/>
</dbReference>
<keyword evidence="4" id="KW-1185">Reference proteome</keyword>
<dbReference type="Pfam" id="PF01784">
    <property type="entry name" value="DUF34_NIF3"/>
    <property type="match status" value="1"/>
</dbReference>
<evidence type="ECO:0000256" key="2">
    <source>
        <dbReference type="ARBA" id="ARBA00022723"/>
    </source>
</evidence>
<keyword evidence="2" id="KW-0479">Metal-binding</keyword>
<dbReference type="Gene3D" id="3.40.1390.30">
    <property type="entry name" value="NIF3 (NGG1p interacting factor 3)-like"/>
    <property type="match status" value="2"/>
</dbReference>
<evidence type="ECO:0000256" key="1">
    <source>
        <dbReference type="ARBA" id="ARBA00006964"/>
    </source>
</evidence>
<dbReference type="Proteomes" id="UP000659697">
    <property type="component" value="Unassembled WGS sequence"/>
</dbReference>
<dbReference type="EMBL" id="BNAO01000005">
    <property type="protein sequence ID" value="GHG71725.1"/>
    <property type="molecule type" value="Genomic_DNA"/>
</dbReference>
<organism evidence="3 4">
    <name type="scientific">Alishewanella longhuensis</name>
    <dbReference type="NCBI Taxonomy" id="1091037"/>
    <lineage>
        <taxon>Bacteria</taxon>
        <taxon>Pseudomonadati</taxon>
        <taxon>Pseudomonadota</taxon>
        <taxon>Gammaproteobacteria</taxon>
        <taxon>Alteromonadales</taxon>
        <taxon>Alteromonadaceae</taxon>
        <taxon>Alishewanella</taxon>
    </lineage>
</organism>
<protein>
    <submittedName>
        <fullName evidence="3">GTP cyclohydrolase 1 type 2</fullName>
    </submittedName>
</protein>
<dbReference type="PANTHER" id="PTHR13799:SF14">
    <property type="entry name" value="GTP CYCLOHYDROLASE 1 TYPE 2 HOMOLOG"/>
    <property type="match status" value="1"/>
</dbReference>